<dbReference type="RefSeq" id="WP_197719698.1">
    <property type="nucleotide sequence ID" value="NZ_JBHOLU010000002.1"/>
</dbReference>
<accession>A0AB38VST2</accession>
<gene>
    <name evidence="8" type="primary">mtlA</name>
    <name evidence="8" type="ORF">NCTC949_00345</name>
</gene>
<dbReference type="GO" id="GO:0005886">
    <property type="term" value="C:plasma membrane"/>
    <property type="evidence" value="ECO:0007669"/>
    <property type="project" value="TreeGrafter"/>
</dbReference>
<dbReference type="PANTHER" id="PTHR30181">
    <property type="entry name" value="MANNITOL PERMEASE IIC COMPONENT"/>
    <property type="match status" value="1"/>
</dbReference>
<dbReference type="EMBL" id="LR134377">
    <property type="protein sequence ID" value="VEH04934.1"/>
    <property type="molecule type" value="Genomic_DNA"/>
</dbReference>
<sequence>MTTTQPAQKAGLRVKVQKFGTFLSSMIMPNIGAFIAWGLITALFIPDGWIPNEKIRSLVSPMVLYMLPAVAGSTPINSLPALLA</sequence>
<feature type="transmembrane region" description="Helical" evidence="7">
    <location>
        <begin position="21"/>
        <end position="45"/>
    </location>
</feature>
<reference evidence="8 9" key="1">
    <citation type="submission" date="2018-12" db="EMBL/GenBank/DDBJ databases">
        <authorList>
            <consortium name="Pathogen Informatics"/>
        </authorList>
    </citation>
    <scope>NUCLEOTIDE SEQUENCE [LARGE SCALE GENOMIC DNA]</scope>
    <source>
        <strain evidence="8 9">NCTC949</strain>
    </source>
</reference>
<dbReference type="AlphaFoldDB" id="A0AB38VST2"/>
<feature type="transmembrane region" description="Helical" evidence="7">
    <location>
        <begin position="65"/>
        <end position="83"/>
    </location>
</feature>
<comment type="function">
    <text evidence="1">The phosphoenolpyruvate-dependent sugar phosphotransferase system (sugar PTS), a major carbohydrate active transport system, catalyzes the phosphorylation of incoming sugar substrates concomitantly with their translocation across the cell membrane. The enzyme II CmtAB PTS system is involved in D-mannitol transport.</text>
</comment>
<keyword evidence="5" id="KW-0808">Transferase</keyword>
<evidence type="ECO:0000256" key="2">
    <source>
        <dbReference type="ARBA" id="ARBA00022448"/>
    </source>
</evidence>
<dbReference type="GO" id="GO:0009401">
    <property type="term" value="P:phosphoenolpyruvate-dependent sugar phosphotransferase system"/>
    <property type="evidence" value="ECO:0007669"/>
    <property type="project" value="UniProtKB-KW"/>
</dbReference>
<dbReference type="PANTHER" id="PTHR30181:SF2">
    <property type="entry name" value="PTS SYSTEM MANNITOL-SPECIFIC EIICBA COMPONENT"/>
    <property type="match status" value="1"/>
</dbReference>
<evidence type="ECO:0000256" key="3">
    <source>
        <dbReference type="ARBA" id="ARBA00022553"/>
    </source>
</evidence>
<keyword evidence="7" id="KW-0472">Membrane</keyword>
<organism evidence="8 9">
    <name type="scientific">Corynebacterium kutscheri</name>
    <dbReference type="NCBI Taxonomy" id="35755"/>
    <lineage>
        <taxon>Bacteria</taxon>
        <taxon>Bacillati</taxon>
        <taxon>Actinomycetota</taxon>
        <taxon>Actinomycetes</taxon>
        <taxon>Mycobacteriales</taxon>
        <taxon>Corynebacteriaceae</taxon>
        <taxon>Corynebacterium</taxon>
    </lineage>
</organism>
<proteinExistence type="predicted"/>
<keyword evidence="6" id="KW-0598">Phosphotransferase system</keyword>
<keyword evidence="3" id="KW-0597">Phosphoprotein</keyword>
<keyword evidence="7" id="KW-1133">Transmembrane helix</keyword>
<evidence type="ECO:0000256" key="7">
    <source>
        <dbReference type="SAM" id="Phobius"/>
    </source>
</evidence>
<evidence type="ECO:0000256" key="5">
    <source>
        <dbReference type="ARBA" id="ARBA00022679"/>
    </source>
</evidence>
<evidence type="ECO:0000256" key="1">
    <source>
        <dbReference type="ARBA" id="ARBA00002434"/>
    </source>
</evidence>
<evidence type="ECO:0000313" key="9">
    <source>
        <dbReference type="Proteomes" id="UP000271380"/>
    </source>
</evidence>
<keyword evidence="2" id="KW-0813">Transport</keyword>
<dbReference type="InterPro" id="IPR050893">
    <property type="entry name" value="Sugar_PTS"/>
</dbReference>
<protein>
    <submittedName>
        <fullName evidence="8">EIICBA-Mtl</fullName>
    </submittedName>
</protein>
<keyword evidence="7" id="KW-0812">Transmembrane</keyword>
<keyword evidence="4" id="KW-0762">Sugar transport</keyword>
<evidence type="ECO:0000256" key="4">
    <source>
        <dbReference type="ARBA" id="ARBA00022597"/>
    </source>
</evidence>
<name>A0AB38VST2_9CORY</name>
<evidence type="ECO:0000313" key="8">
    <source>
        <dbReference type="EMBL" id="VEH04934.1"/>
    </source>
</evidence>
<evidence type="ECO:0000256" key="6">
    <source>
        <dbReference type="ARBA" id="ARBA00022683"/>
    </source>
</evidence>
<dbReference type="GO" id="GO:0090563">
    <property type="term" value="F:protein-phosphocysteine-sugar phosphotransferase activity"/>
    <property type="evidence" value="ECO:0007669"/>
    <property type="project" value="TreeGrafter"/>
</dbReference>
<dbReference type="Proteomes" id="UP000271380">
    <property type="component" value="Chromosome"/>
</dbReference>